<dbReference type="AlphaFoldDB" id="A0A0C9UGM2"/>
<proteinExistence type="predicted"/>
<protein>
    <recommendedName>
        <fullName evidence="3">F-box domain-containing protein</fullName>
    </recommendedName>
</protein>
<gene>
    <name evidence="1" type="ORF">M422DRAFT_270637</name>
</gene>
<dbReference type="EMBL" id="KN837314">
    <property type="protein sequence ID" value="KIJ28137.1"/>
    <property type="molecule type" value="Genomic_DNA"/>
</dbReference>
<evidence type="ECO:0008006" key="3">
    <source>
        <dbReference type="Google" id="ProtNLM"/>
    </source>
</evidence>
<dbReference type="Proteomes" id="UP000054279">
    <property type="component" value="Unassembled WGS sequence"/>
</dbReference>
<evidence type="ECO:0000313" key="1">
    <source>
        <dbReference type="EMBL" id="KIJ28137.1"/>
    </source>
</evidence>
<dbReference type="HOGENOM" id="CLU_585487_0_0_1"/>
<organism evidence="1 2">
    <name type="scientific">Sphaerobolus stellatus (strain SS14)</name>
    <dbReference type="NCBI Taxonomy" id="990650"/>
    <lineage>
        <taxon>Eukaryota</taxon>
        <taxon>Fungi</taxon>
        <taxon>Dikarya</taxon>
        <taxon>Basidiomycota</taxon>
        <taxon>Agaricomycotina</taxon>
        <taxon>Agaricomycetes</taxon>
        <taxon>Phallomycetidae</taxon>
        <taxon>Geastrales</taxon>
        <taxon>Sphaerobolaceae</taxon>
        <taxon>Sphaerobolus</taxon>
    </lineage>
</organism>
<name>A0A0C9UGM2_SPHS4</name>
<accession>A0A0C9UGM2</accession>
<evidence type="ECO:0000313" key="2">
    <source>
        <dbReference type="Proteomes" id="UP000054279"/>
    </source>
</evidence>
<sequence length="537" mass="61816">MHNGKIPAELFEYIVQLVDDLDDLLALSLVSKRHAEVALRYSHYRHIRCDIARVKLWEELSKTPTFARQVHRLELVAENSAIISSVLVPQPFREESTPIFAQFQGETDPHRYKEKYQKLIDSFLPALKEMSNLRSLYWIPRAEVANMHFVGLVYDTVAECCPNLRQTHSLFEEPCQSSTTCRAGLQCDYQIRKRLDCPFMNLSSISLILQGRHGNNGWSSFFSVLTLNNPSLQSLHLECISSRHSMTGTPDVSVILSYSHWLQLVRLSIKGHIRLYPDNMDIGQRQRLLGEFLVRHPKLQYLRLRSDVRSYIQSQEHPDGIANLPGLPRLLSLDVHGDFRLEGIPLCMMSRSLEYLMLGAEYPPNDSFAQQRILVILKYTAFSSLRTLVVPPESLTLLEGLPVVCPLLERFSFIYSQTHFLRIPLNLAKSRSTALSKLKKLTHLGGFFVYINLQCHPTFAKLLQKLATSTELKFIEIFDKMKNCAQWMEIERDEEGHYSGWSCTNARIDLYYETWGNILPGTGVMLPHRNQLCFARM</sequence>
<dbReference type="OrthoDB" id="6359842at2759"/>
<keyword evidence="2" id="KW-1185">Reference proteome</keyword>
<reference evidence="1 2" key="1">
    <citation type="submission" date="2014-06" db="EMBL/GenBank/DDBJ databases">
        <title>Evolutionary Origins and Diversification of the Mycorrhizal Mutualists.</title>
        <authorList>
            <consortium name="DOE Joint Genome Institute"/>
            <consortium name="Mycorrhizal Genomics Consortium"/>
            <person name="Kohler A."/>
            <person name="Kuo A."/>
            <person name="Nagy L.G."/>
            <person name="Floudas D."/>
            <person name="Copeland A."/>
            <person name="Barry K.W."/>
            <person name="Cichocki N."/>
            <person name="Veneault-Fourrey C."/>
            <person name="LaButti K."/>
            <person name="Lindquist E.A."/>
            <person name="Lipzen A."/>
            <person name="Lundell T."/>
            <person name="Morin E."/>
            <person name="Murat C."/>
            <person name="Riley R."/>
            <person name="Ohm R."/>
            <person name="Sun H."/>
            <person name="Tunlid A."/>
            <person name="Henrissat B."/>
            <person name="Grigoriev I.V."/>
            <person name="Hibbett D.S."/>
            <person name="Martin F."/>
        </authorList>
    </citation>
    <scope>NUCLEOTIDE SEQUENCE [LARGE SCALE GENOMIC DNA]</scope>
    <source>
        <strain evidence="1 2">SS14</strain>
    </source>
</reference>